<dbReference type="InterPro" id="IPR039537">
    <property type="entry name" value="Retrotran_Ty1/copia-like"/>
</dbReference>
<feature type="region of interest" description="Disordered" evidence="5">
    <location>
        <begin position="782"/>
        <end position="804"/>
    </location>
</feature>
<dbReference type="Pfam" id="PF13976">
    <property type="entry name" value="gag_pre-integrs"/>
    <property type="match status" value="1"/>
</dbReference>
<accession>A0A6A2XQA0</accession>
<evidence type="ECO:0000256" key="1">
    <source>
        <dbReference type="ARBA" id="ARBA00022670"/>
    </source>
</evidence>
<dbReference type="InterPro" id="IPR013103">
    <property type="entry name" value="RVT_2"/>
</dbReference>
<dbReference type="Gene3D" id="3.30.420.10">
    <property type="entry name" value="Ribonuclease H-like superfamily/Ribonuclease H"/>
    <property type="match status" value="1"/>
</dbReference>
<keyword evidence="2" id="KW-0479">Metal-binding</keyword>
<evidence type="ECO:0000256" key="3">
    <source>
        <dbReference type="ARBA" id="ARBA00022750"/>
    </source>
</evidence>
<dbReference type="PANTHER" id="PTHR42648:SF26">
    <property type="entry name" value="INTEGRASE CATALYTIC DOMAIN-CONTAINING PROTEIN"/>
    <property type="match status" value="1"/>
</dbReference>
<dbReference type="SUPFAM" id="SSF53098">
    <property type="entry name" value="Ribonuclease H-like"/>
    <property type="match status" value="1"/>
</dbReference>
<dbReference type="InterPro" id="IPR025724">
    <property type="entry name" value="GAG-pre-integrase_dom"/>
</dbReference>
<feature type="compositionally biased region" description="Polar residues" evidence="5">
    <location>
        <begin position="129"/>
        <end position="150"/>
    </location>
</feature>
<dbReference type="GO" id="GO:0003676">
    <property type="term" value="F:nucleic acid binding"/>
    <property type="evidence" value="ECO:0007669"/>
    <property type="project" value="InterPro"/>
</dbReference>
<evidence type="ECO:0000313" key="7">
    <source>
        <dbReference type="EMBL" id="KAE8658547.1"/>
    </source>
</evidence>
<dbReference type="InterPro" id="IPR012337">
    <property type="entry name" value="RNaseH-like_sf"/>
</dbReference>
<dbReference type="GO" id="GO:0046872">
    <property type="term" value="F:metal ion binding"/>
    <property type="evidence" value="ECO:0007669"/>
    <property type="project" value="UniProtKB-KW"/>
</dbReference>
<evidence type="ECO:0000256" key="5">
    <source>
        <dbReference type="SAM" id="MobiDB-lite"/>
    </source>
</evidence>
<comment type="caution">
    <text evidence="7">The sequence shown here is derived from an EMBL/GenBank/DDBJ whole genome shotgun (WGS) entry which is preliminary data.</text>
</comment>
<sequence>MQFNDRIQYATLVVTIAIAAAGADDEPSNSTLASLTSTSNEDDIINIHMGIQIKTSGDIGPKVYDIGKKLVSRLKKPQQALEIIHNKKEEPFVHRSTTNRVNIPNKKCKRISFSNDILKGKVLDAQRPKYSSSSSKQTYIKQQSEQVNVSRDNENDNRYNYDISTTNNEAEYEYIAIILSRTDLDKDIQVYISFWFSPSHPLDQGTVTEYKVSDLPVNGVVLSSRSSPRLYVYRQGGQGRAKPRIQCQLCEKISHLVNRCWYRFDQNFQGVSAGRSSSIFNPAAHSCVFPSSPTCGCQGVWDANATVVAAECAPKSNMGIGGVARSSRKWIIDSSSTHHVTLDADNVVGREEYIGQGKLMIGNGNDLSVSSIGHSRLHGCDHSLTLNNLLHVPYILKNLVSISKLAKDNYIFLEFYTHRCVVRDEVTRAVLLKRCEKYGLYEFDSILLRNNDHVECNVARGVVDFRLWHNRLGHFSRDTLLKVYKECNVDTTLVNDEFVCVAYHSGKSYSLPFSPSVTAYAESFNLIFVDLWGPPHIESNRYRYYMSCVDACTRYNWIYLLKEKSQALYAFKLFQRLILVQFNKEIKEVWGAWGGEFRPFTKVLQELGIHHRLTCPHTSQQNGIVEHKHRQIVEMALTLLSQASLPLKYWSYVVVTAVYLINKLPTKVLHGSTPFSKLFGKNPGYEHLHRATRGIFIPGTGGRIFIYRHVKFDEGTQRLTCALSPTLLHENLGSDPTGTSVSSIPVENSYDNMEQQNIMPKNSGVHTHSSDDLQIIHVTENSAASSSDSLQESSTSVPTEAATTSTVYGPLPSMSNIHHMVTRSKVSIFKPKAFSVHSLINGDKPVSIQQVLLSPIWKEVVMIEYNALVQNGTTRLVLIPHGQTAIGCKWLFRIKKNEDGSVARHKARLVAKGFTQVPGKDFHDTFSPVIKPSTVKVIFSLAVTHGWKLRQVDVNNTFLNGELNEEMHMMQLPGFEKSTVDGSQLVCKLEKALYSLKQAPRSWYAKLQAFLIRVGFNGIQVDASLFIRRLQTRCGTLYYGLIFHKNNTGIQLEAYVDADWASNVDDRRSISGFCVFLGGNLVSCKPVIWSDNTSDIAMRENPVFHSRSKHVELDLHFIREKVVAGDVTVNYVPSSHQCADSLTKPLSRAYFFMYREEMHVSGGDVEAIERRENVS</sequence>
<feature type="region of interest" description="Disordered" evidence="5">
    <location>
        <begin position="128"/>
        <end position="162"/>
    </location>
</feature>
<organism evidence="7 8">
    <name type="scientific">Hibiscus syriacus</name>
    <name type="common">Rose of Sharon</name>
    <dbReference type="NCBI Taxonomy" id="106335"/>
    <lineage>
        <taxon>Eukaryota</taxon>
        <taxon>Viridiplantae</taxon>
        <taxon>Streptophyta</taxon>
        <taxon>Embryophyta</taxon>
        <taxon>Tracheophyta</taxon>
        <taxon>Spermatophyta</taxon>
        <taxon>Magnoliopsida</taxon>
        <taxon>eudicotyledons</taxon>
        <taxon>Gunneridae</taxon>
        <taxon>Pentapetalae</taxon>
        <taxon>rosids</taxon>
        <taxon>malvids</taxon>
        <taxon>Malvales</taxon>
        <taxon>Malvaceae</taxon>
        <taxon>Malvoideae</taxon>
        <taxon>Hibiscus</taxon>
    </lineage>
</organism>
<dbReference type="GO" id="GO:0015074">
    <property type="term" value="P:DNA integration"/>
    <property type="evidence" value="ECO:0007669"/>
    <property type="project" value="InterPro"/>
</dbReference>
<feature type="domain" description="Integrase catalytic" evidence="6">
    <location>
        <begin position="511"/>
        <end position="682"/>
    </location>
</feature>
<keyword evidence="1" id="KW-0645">Protease</keyword>
<reference evidence="7" key="1">
    <citation type="submission" date="2019-09" db="EMBL/GenBank/DDBJ databases">
        <title>Draft genome information of white flower Hibiscus syriacus.</title>
        <authorList>
            <person name="Kim Y.-M."/>
        </authorList>
    </citation>
    <scope>NUCLEOTIDE SEQUENCE [LARGE SCALE GENOMIC DNA]</scope>
    <source>
        <strain evidence="7">YM2019G1</strain>
    </source>
</reference>
<dbReference type="EMBL" id="VEPZ02001744">
    <property type="protein sequence ID" value="KAE8658547.1"/>
    <property type="molecule type" value="Genomic_DNA"/>
</dbReference>
<dbReference type="Pfam" id="PF22936">
    <property type="entry name" value="Pol_BBD"/>
    <property type="match status" value="1"/>
</dbReference>
<dbReference type="SUPFAM" id="SSF56672">
    <property type="entry name" value="DNA/RNA polymerases"/>
    <property type="match status" value="1"/>
</dbReference>
<dbReference type="CDD" id="cd09272">
    <property type="entry name" value="RNase_HI_RT_Ty1"/>
    <property type="match status" value="1"/>
</dbReference>
<keyword evidence="8" id="KW-1185">Reference proteome</keyword>
<dbReference type="GO" id="GO:0004190">
    <property type="term" value="F:aspartic-type endopeptidase activity"/>
    <property type="evidence" value="ECO:0007669"/>
    <property type="project" value="UniProtKB-KW"/>
</dbReference>
<dbReference type="PROSITE" id="PS50994">
    <property type="entry name" value="INTEGRASE"/>
    <property type="match status" value="1"/>
</dbReference>
<dbReference type="GO" id="GO:0006508">
    <property type="term" value="P:proteolysis"/>
    <property type="evidence" value="ECO:0007669"/>
    <property type="project" value="UniProtKB-KW"/>
</dbReference>
<keyword evidence="3" id="KW-0064">Aspartyl protease</keyword>
<dbReference type="InterPro" id="IPR043502">
    <property type="entry name" value="DNA/RNA_pol_sf"/>
</dbReference>
<name>A0A6A2XQA0_HIBSY</name>
<dbReference type="InterPro" id="IPR054722">
    <property type="entry name" value="PolX-like_BBD"/>
</dbReference>
<dbReference type="InterPro" id="IPR036397">
    <property type="entry name" value="RNaseH_sf"/>
</dbReference>
<dbReference type="Pfam" id="PF07727">
    <property type="entry name" value="RVT_2"/>
    <property type="match status" value="1"/>
</dbReference>
<dbReference type="Proteomes" id="UP000436088">
    <property type="component" value="Unassembled WGS sequence"/>
</dbReference>
<keyword evidence="4" id="KW-0378">Hydrolase</keyword>
<protein>
    <recommendedName>
        <fullName evidence="6">Integrase catalytic domain-containing protein</fullName>
    </recommendedName>
</protein>
<evidence type="ECO:0000313" key="8">
    <source>
        <dbReference type="Proteomes" id="UP000436088"/>
    </source>
</evidence>
<feature type="compositionally biased region" description="Low complexity" evidence="5">
    <location>
        <begin position="782"/>
        <end position="796"/>
    </location>
</feature>
<evidence type="ECO:0000256" key="4">
    <source>
        <dbReference type="ARBA" id="ARBA00022801"/>
    </source>
</evidence>
<dbReference type="PANTHER" id="PTHR42648">
    <property type="entry name" value="TRANSPOSASE, PUTATIVE-RELATED"/>
    <property type="match status" value="1"/>
</dbReference>
<proteinExistence type="predicted"/>
<gene>
    <name evidence="7" type="ORF">F3Y22_tig00116971pilonHSYRG00774</name>
</gene>
<evidence type="ECO:0000259" key="6">
    <source>
        <dbReference type="PROSITE" id="PS50994"/>
    </source>
</evidence>
<dbReference type="AlphaFoldDB" id="A0A6A2XQA0"/>
<evidence type="ECO:0000256" key="2">
    <source>
        <dbReference type="ARBA" id="ARBA00022723"/>
    </source>
</evidence>
<dbReference type="InterPro" id="IPR001584">
    <property type="entry name" value="Integrase_cat-core"/>
</dbReference>